<feature type="domain" description="Thioester reductase (TE)" evidence="3">
    <location>
        <begin position="3"/>
        <end position="278"/>
    </location>
</feature>
<evidence type="ECO:0000313" key="5">
    <source>
        <dbReference type="Proteomes" id="UP000054498"/>
    </source>
</evidence>
<evidence type="ECO:0000256" key="2">
    <source>
        <dbReference type="SAM" id="MobiDB-lite"/>
    </source>
</evidence>
<dbReference type="GO" id="GO:0102965">
    <property type="term" value="F:alcohol-forming long-chain fatty acyl-CoA reductase activity"/>
    <property type="evidence" value="ECO:0007669"/>
    <property type="project" value="UniProtKB-EC"/>
</dbReference>
<dbReference type="KEGG" id="mng:MNEG_6592"/>
<dbReference type="Gene3D" id="3.40.50.720">
    <property type="entry name" value="NAD(P)-binding Rossmann-like Domain"/>
    <property type="match status" value="1"/>
</dbReference>
<evidence type="ECO:0000313" key="4">
    <source>
        <dbReference type="EMBL" id="KIZ01368.1"/>
    </source>
</evidence>
<dbReference type="PANTHER" id="PTHR11011:SF45">
    <property type="entry name" value="FATTY ACYL-COA REDUCTASE CG8306-RELATED"/>
    <property type="match status" value="1"/>
</dbReference>
<gene>
    <name evidence="4" type="ORF">MNEG_6592</name>
</gene>
<evidence type="ECO:0000256" key="1">
    <source>
        <dbReference type="RuleBase" id="RU363097"/>
    </source>
</evidence>
<organism evidence="4 5">
    <name type="scientific">Monoraphidium neglectum</name>
    <dbReference type="NCBI Taxonomy" id="145388"/>
    <lineage>
        <taxon>Eukaryota</taxon>
        <taxon>Viridiplantae</taxon>
        <taxon>Chlorophyta</taxon>
        <taxon>core chlorophytes</taxon>
        <taxon>Chlorophyceae</taxon>
        <taxon>CS clade</taxon>
        <taxon>Sphaeropleales</taxon>
        <taxon>Selenastraceae</taxon>
        <taxon>Monoraphidium</taxon>
    </lineage>
</organism>
<dbReference type="GeneID" id="25739468"/>
<keyword evidence="1 4" id="KW-0560">Oxidoreductase</keyword>
<feature type="region of interest" description="Disordered" evidence="2">
    <location>
        <begin position="351"/>
        <end position="370"/>
    </location>
</feature>
<accession>A0A0D2JQK3</accession>
<dbReference type="Pfam" id="PF07993">
    <property type="entry name" value="NAD_binding_4"/>
    <property type="match status" value="1"/>
</dbReference>
<dbReference type="EMBL" id="KK101303">
    <property type="protein sequence ID" value="KIZ01368.1"/>
    <property type="molecule type" value="Genomic_DNA"/>
</dbReference>
<dbReference type="Proteomes" id="UP000054498">
    <property type="component" value="Unassembled WGS sequence"/>
</dbReference>
<dbReference type="EC" id="1.2.1.84" evidence="1"/>
<dbReference type="GO" id="GO:0080019">
    <property type="term" value="F:alcohol-forming very long-chain fatty acyl-CoA reductase activity"/>
    <property type="evidence" value="ECO:0007669"/>
    <property type="project" value="InterPro"/>
</dbReference>
<dbReference type="InterPro" id="IPR026055">
    <property type="entry name" value="FAR"/>
</dbReference>
<comment type="function">
    <text evidence="1">Catalyzes the reduction of fatty acyl-CoA to fatty alcohols.</text>
</comment>
<dbReference type="InterPro" id="IPR036291">
    <property type="entry name" value="NAD(P)-bd_dom_sf"/>
</dbReference>
<sequence length="485" mass="51060">MRGSLVLESLLRTTRVRRVYVLLRGKRGCGAQERCDGLLQGPIFHMVRDKPELLSKVVALPGDLGRPRLGLSTSEVDALASEVDIIIHAAADIRLEAPIQETLRANYMGTRRVLELATQLPRLRSMVHVSTAYVNINHPHGATVRERIYPLMHGEVEADGERIAEELLALPPVLAERRSDFYRHHFGFPNTYCLGKHLAEQMVARAKAAAGLPVAVVRPSLVTGVAGLPWAGHIGNYAGLSGMGAATALGFFPAASAYAVNPHSVWDAVPGDLVASAILATAAAVAAGLAPAIAAAAAGGARAEAAAPWRLTEDGAAGAAKALHGAPRVARRVSDSGFSDDSAIIVAPPRGPPSANALDDGASTAHPSCPPSANDTGLLFDSAALQQLHARVEPSERLDYLLTFGPPRAEGVGPEAWAAAAGPGASGVGGDEIYEHPAARMGWRRYAMNCMAGIMHMMTGATPPRVAQVPDRPGEVIEHDYKHIR</sequence>
<dbReference type="AlphaFoldDB" id="A0A0D2JQK3"/>
<evidence type="ECO:0000259" key="3">
    <source>
        <dbReference type="Pfam" id="PF07993"/>
    </source>
</evidence>
<dbReference type="STRING" id="145388.A0A0D2JQK3"/>
<name>A0A0D2JQK3_9CHLO</name>
<dbReference type="InterPro" id="IPR013120">
    <property type="entry name" value="FAR_NAD-bd"/>
</dbReference>
<comment type="similarity">
    <text evidence="1">Belongs to the fatty acyl-CoA reductase family.</text>
</comment>
<proteinExistence type="inferred from homology"/>
<protein>
    <recommendedName>
        <fullName evidence="1">Fatty acyl-CoA reductase</fullName>
        <ecNumber evidence="1">1.2.1.84</ecNumber>
    </recommendedName>
</protein>
<keyword evidence="5" id="KW-1185">Reference proteome</keyword>
<reference evidence="4 5" key="1">
    <citation type="journal article" date="2013" name="BMC Genomics">
        <title>Reconstruction of the lipid metabolism for the microalga Monoraphidium neglectum from its genome sequence reveals characteristics suitable for biofuel production.</title>
        <authorList>
            <person name="Bogen C."/>
            <person name="Al-Dilaimi A."/>
            <person name="Albersmeier A."/>
            <person name="Wichmann J."/>
            <person name="Grundmann M."/>
            <person name="Rupp O."/>
            <person name="Lauersen K.J."/>
            <person name="Blifernez-Klassen O."/>
            <person name="Kalinowski J."/>
            <person name="Goesmann A."/>
            <person name="Mussgnug J.H."/>
            <person name="Kruse O."/>
        </authorList>
    </citation>
    <scope>NUCLEOTIDE SEQUENCE [LARGE SCALE GENOMIC DNA]</scope>
    <source>
        <strain evidence="4 5">SAG 48.87</strain>
    </source>
</reference>
<keyword evidence="1" id="KW-0521">NADP</keyword>
<keyword evidence="1" id="KW-0443">Lipid metabolism</keyword>
<dbReference type="SUPFAM" id="SSF51735">
    <property type="entry name" value="NAD(P)-binding Rossmann-fold domains"/>
    <property type="match status" value="1"/>
</dbReference>
<comment type="catalytic activity">
    <reaction evidence="1">
        <text>a long-chain fatty acyl-CoA + 2 NADPH + 2 H(+) = a long-chain primary fatty alcohol + 2 NADP(+) + CoA</text>
        <dbReference type="Rhea" id="RHEA:52716"/>
        <dbReference type="ChEBI" id="CHEBI:15378"/>
        <dbReference type="ChEBI" id="CHEBI:57287"/>
        <dbReference type="ChEBI" id="CHEBI:57783"/>
        <dbReference type="ChEBI" id="CHEBI:58349"/>
        <dbReference type="ChEBI" id="CHEBI:77396"/>
        <dbReference type="ChEBI" id="CHEBI:83139"/>
        <dbReference type="EC" id="1.2.1.84"/>
    </reaction>
</comment>
<dbReference type="GO" id="GO:0035336">
    <property type="term" value="P:long-chain fatty-acyl-CoA metabolic process"/>
    <property type="evidence" value="ECO:0007669"/>
    <property type="project" value="TreeGrafter"/>
</dbReference>
<dbReference type="RefSeq" id="XP_013900387.1">
    <property type="nucleotide sequence ID" value="XM_014044933.1"/>
</dbReference>
<dbReference type="OrthoDB" id="1679203at2759"/>
<keyword evidence="1" id="KW-0444">Lipid biosynthesis</keyword>
<dbReference type="PANTHER" id="PTHR11011">
    <property type="entry name" value="MALE STERILITY PROTEIN 2-RELATED"/>
    <property type="match status" value="1"/>
</dbReference>